<dbReference type="EMBL" id="JAOYFB010000037">
    <property type="protein sequence ID" value="KAK4023853.1"/>
    <property type="molecule type" value="Genomic_DNA"/>
</dbReference>
<dbReference type="Proteomes" id="UP001234178">
    <property type="component" value="Unassembled WGS sequence"/>
</dbReference>
<evidence type="ECO:0000313" key="2">
    <source>
        <dbReference type="Proteomes" id="UP001234178"/>
    </source>
</evidence>
<keyword evidence="2" id="KW-1185">Reference proteome</keyword>
<evidence type="ECO:0000313" key="1">
    <source>
        <dbReference type="EMBL" id="KAK4023853.1"/>
    </source>
</evidence>
<reference evidence="1 2" key="1">
    <citation type="journal article" date="2023" name="Nucleic Acids Res.">
        <title>The hologenome of Daphnia magna reveals possible DNA methylation and microbiome-mediated evolution of the host genome.</title>
        <authorList>
            <person name="Chaturvedi A."/>
            <person name="Li X."/>
            <person name="Dhandapani V."/>
            <person name="Marshall H."/>
            <person name="Kissane S."/>
            <person name="Cuenca-Cambronero M."/>
            <person name="Asole G."/>
            <person name="Calvet F."/>
            <person name="Ruiz-Romero M."/>
            <person name="Marangio P."/>
            <person name="Guigo R."/>
            <person name="Rago D."/>
            <person name="Mirbahai L."/>
            <person name="Eastwood N."/>
            <person name="Colbourne J.K."/>
            <person name="Zhou J."/>
            <person name="Mallon E."/>
            <person name="Orsini L."/>
        </authorList>
    </citation>
    <scope>NUCLEOTIDE SEQUENCE [LARGE SCALE GENOMIC DNA]</scope>
    <source>
        <strain evidence="1">LRV0_1</strain>
    </source>
</reference>
<protein>
    <submittedName>
        <fullName evidence="1">Uncharacterized protein</fullName>
    </submittedName>
</protein>
<organism evidence="1 2">
    <name type="scientific">Daphnia magna</name>
    <dbReference type="NCBI Taxonomy" id="35525"/>
    <lineage>
        <taxon>Eukaryota</taxon>
        <taxon>Metazoa</taxon>
        <taxon>Ecdysozoa</taxon>
        <taxon>Arthropoda</taxon>
        <taxon>Crustacea</taxon>
        <taxon>Branchiopoda</taxon>
        <taxon>Diplostraca</taxon>
        <taxon>Cladocera</taxon>
        <taxon>Anomopoda</taxon>
        <taxon>Daphniidae</taxon>
        <taxon>Daphnia</taxon>
    </lineage>
</organism>
<comment type="caution">
    <text evidence="1">The sequence shown here is derived from an EMBL/GenBank/DDBJ whole genome shotgun (WGS) entry which is preliminary data.</text>
</comment>
<name>A0ABR0AFF6_9CRUS</name>
<gene>
    <name evidence="1" type="ORF">OUZ56_009247</name>
</gene>
<proteinExistence type="predicted"/>
<accession>A0ABR0AFF6</accession>
<sequence length="72" mass="8691">MEKVWLAGKRVWRRATESIRRGWHKFARIDAFLRFADGIPELHVTWDNQKRIFVNAEHQFDSTLLDVGYCWD</sequence>